<evidence type="ECO:0000313" key="3">
    <source>
        <dbReference type="Proteomes" id="UP000077875"/>
    </source>
</evidence>
<dbReference type="KEGG" id="haa:A5892_14605"/>
<dbReference type="RefSeq" id="WP_064123417.1">
    <property type="nucleotide sequence ID" value="NZ_CP015243.1"/>
</dbReference>
<gene>
    <name evidence="2" type="ORF">A5892_14605</name>
</gene>
<dbReference type="Gene3D" id="3.30.200.20">
    <property type="entry name" value="Phosphorylase Kinase, domain 1"/>
    <property type="match status" value="1"/>
</dbReference>
<dbReference type="InterPro" id="IPR002575">
    <property type="entry name" value="Aminoglycoside_PTrfase"/>
</dbReference>
<reference evidence="2 3" key="1">
    <citation type="submission" date="2016-04" db="EMBL/GenBank/DDBJ databases">
        <title>Complete Genome Sequence of Halotalea alkalilenta IHB B 13600.</title>
        <authorList>
            <person name="Swarnkar M.K."/>
            <person name="Sharma A."/>
            <person name="Kaushal K."/>
            <person name="Soni R."/>
            <person name="Rana S."/>
            <person name="Singh A.K."/>
            <person name="Gulati A."/>
        </authorList>
    </citation>
    <scope>NUCLEOTIDE SEQUENCE [LARGE SCALE GENOMIC DNA]</scope>
    <source>
        <strain evidence="2 3">IHB B 13600</strain>
    </source>
</reference>
<dbReference type="STRING" id="376489.A5892_14605"/>
<organism evidence="2 3">
    <name type="scientific">Halotalea alkalilenta</name>
    <dbReference type="NCBI Taxonomy" id="376489"/>
    <lineage>
        <taxon>Bacteria</taxon>
        <taxon>Pseudomonadati</taxon>
        <taxon>Pseudomonadota</taxon>
        <taxon>Gammaproteobacteria</taxon>
        <taxon>Oceanospirillales</taxon>
        <taxon>Halomonadaceae</taxon>
        <taxon>Halotalea</taxon>
    </lineage>
</organism>
<dbReference type="Proteomes" id="UP000077875">
    <property type="component" value="Chromosome"/>
</dbReference>
<sequence>MTARLSALRQWLAHRHSLDAARLVLESIADDASFRRYFRLRLPQPGGTRVVMDAPPEHEPSRSFVAIALAWASAGLPVPGIHAADLSRGFLELDDLGDTLLRRRLNDAAPAVQDALIDDAMALSVRIASQPSAALPPYDRRRLAFELGLFPEWALTRWLGIAAPACFTAVCERLIQRLLDQPRLTTHRDYHPGNLLVGTDDELAVIDFQGAWAGPLGYDPASLLRDRNPPWPIARQHAWFATHQALALEAGLSAERSTERHLCWIAEASAQRSIKVLGLFCRLAQRDGKPGYLLGHQRHFFAHLRQAMGELTSAGGADAPLWRAFDEWLDGEFEPRMRAQLDAMAGAAQ</sequence>
<dbReference type="AlphaFoldDB" id="A0A172YH07"/>
<dbReference type="EMBL" id="CP015243">
    <property type="protein sequence ID" value="ANF58551.1"/>
    <property type="molecule type" value="Genomic_DNA"/>
</dbReference>
<evidence type="ECO:0000313" key="2">
    <source>
        <dbReference type="EMBL" id="ANF58551.1"/>
    </source>
</evidence>
<accession>A0A172YH07</accession>
<protein>
    <recommendedName>
        <fullName evidence="1">Aminoglycoside phosphotransferase domain-containing protein</fullName>
    </recommendedName>
</protein>
<dbReference type="SUPFAM" id="SSF56112">
    <property type="entry name" value="Protein kinase-like (PK-like)"/>
    <property type="match status" value="1"/>
</dbReference>
<feature type="domain" description="Aminoglycoside phosphotransferase" evidence="1">
    <location>
        <begin position="25"/>
        <end position="243"/>
    </location>
</feature>
<keyword evidence="3" id="KW-1185">Reference proteome</keyword>
<proteinExistence type="predicted"/>
<evidence type="ECO:0000259" key="1">
    <source>
        <dbReference type="Pfam" id="PF01636"/>
    </source>
</evidence>
<name>A0A172YH07_9GAMM</name>
<dbReference type="Gene3D" id="3.90.1200.10">
    <property type="match status" value="1"/>
</dbReference>
<dbReference type="InterPro" id="IPR011009">
    <property type="entry name" value="Kinase-like_dom_sf"/>
</dbReference>
<dbReference type="Pfam" id="PF01636">
    <property type="entry name" value="APH"/>
    <property type="match status" value="1"/>
</dbReference>